<comment type="caution">
    <text evidence="1">The sequence shown here is derived from an EMBL/GenBank/DDBJ whole genome shotgun (WGS) entry which is preliminary data.</text>
</comment>
<dbReference type="EMBL" id="QQNB01000001">
    <property type="protein sequence ID" value="RDE06236.1"/>
    <property type="molecule type" value="Genomic_DNA"/>
</dbReference>
<protein>
    <submittedName>
        <fullName evidence="1">Uncharacterized protein</fullName>
    </submittedName>
</protein>
<sequence length="109" mass="12087">MTAALRSASDRIARYIPTVDTFLPCLGPEEKRLRCGILYIRDKATAAVRHARREPAIILQSVVMIASEQAYATMPIEQVRELRHALVRLMMTASALEERGPGSVPDEPA</sequence>
<organism evidence="1 2">
    <name type="scientific">Sphingomonas aracearum</name>
    <dbReference type="NCBI Taxonomy" id="2283317"/>
    <lineage>
        <taxon>Bacteria</taxon>
        <taxon>Pseudomonadati</taxon>
        <taxon>Pseudomonadota</taxon>
        <taxon>Alphaproteobacteria</taxon>
        <taxon>Sphingomonadales</taxon>
        <taxon>Sphingomonadaceae</taxon>
        <taxon>Sphingomonas</taxon>
    </lineage>
</organism>
<dbReference type="RefSeq" id="WP_114685818.1">
    <property type="nucleotide sequence ID" value="NZ_QQNB01000001.1"/>
</dbReference>
<proteinExistence type="predicted"/>
<evidence type="ECO:0000313" key="1">
    <source>
        <dbReference type="EMBL" id="RDE06236.1"/>
    </source>
</evidence>
<accession>A0A369VV28</accession>
<evidence type="ECO:0000313" key="2">
    <source>
        <dbReference type="Proteomes" id="UP000253918"/>
    </source>
</evidence>
<keyword evidence="2" id="KW-1185">Reference proteome</keyword>
<dbReference type="Proteomes" id="UP000253918">
    <property type="component" value="Unassembled WGS sequence"/>
</dbReference>
<gene>
    <name evidence="1" type="ORF">DVW87_00410</name>
</gene>
<reference evidence="1 2" key="1">
    <citation type="submission" date="2018-07" db="EMBL/GenBank/DDBJ databases">
        <title>a novel species of Sphingomonas isolated from the rhizosphere soil of Araceae plant.</title>
        <authorList>
            <person name="Zhiyong W."/>
            <person name="Qinglan Z."/>
            <person name="Zhiwei F."/>
            <person name="Ding X."/>
            <person name="Gejiao W."/>
            <person name="Shixue Z."/>
        </authorList>
    </citation>
    <scope>NUCLEOTIDE SEQUENCE [LARGE SCALE GENOMIC DNA]</scope>
    <source>
        <strain evidence="1 2">WZY 27</strain>
    </source>
</reference>
<dbReference type="AlphaFoldDB" id="A0A369VV28"/>
<name>A0A369VV28_9SPHN</name>